<name>X6LI14_RETFI</name>
<reference evidence="1 2" key="1">
    <citation type="journal article" date="2013" name="Curr. Biol.">
        <title>The Genome of the Foraminiferan Reticulomyxa filosa.</title>
        <authorList>
            <person name="Glockner G."/>
            <person name="Hulsmann N."/>
            <person name="Schleicher M."/>
            <person name="Noegel A.A."/>
            <person name="Eichinger L."/>
            <person name="Gallinger C."/>
            <person name="Pawlowski J."/>
            <person name="Sierra R."/>
            <person name="Euteneuer U."/>
            <person name="Pillet L."/>
            <person name="Moustafa A."/>
            <person name="Platzer M."/>
            <person name="Groth M."/>
            <person name="Szafranski K."/>
            <person name="Schliwa M."/>
        </authorList>
    </citation>
    <scope>NUCLEOTIDE SEQUENCE [LARGE SCALE GENOMIC DNA]</scope>
</reference>
<dbReference type="AlphaFoldDB" id="X6LI14"/>
<gene>
    <name evidence="1" type="ORF">RFI_36180</name>
</gene>
<dbReference type="EMBL" id="ASPP01038787">
    <property type="protein sequence ID" value="ETO01259.1"/>
    <property type="molecule type" value="Genomic_DNA"/>
</dbReference>
<dbReference type="Proteomes" id="UP000023152">
    <property type="component" value="Unassembled WGS sequence"/>
</dbReference>
<comment type="caution">
    <text evidence="1">The sequence shown here is derived from an EMBL/GenBank/DDBJ whole genome shotgun (WGS) entry which is preliminary data.</text>
</comment>
<evidence type="ECO:0000313" key="2">
    <source>
        <dbReference type="Proteomes" id="UP000023152"/>
    </source>
</evidence>
<proteinExistence type="predicted"/>
<accession>X6LI14</accession>
<organism evidence="1 2">
    <name type="scientific">Reticulomyxa filosa</name>
    <dbReference type="NCBI Taxonomy" id="46433"/>
    <lineage>
        <taxon>Eukaryota</taxon>
        <taxon>Sar</taxon>
        <taxon>Rhizaria</taxon>
        <taxon>Retaria</taxon>
        <taxon>Foraminifera</taxon>
        <taxon>Monothalamids</taxon>
        <taxon>Reticulomyxidae</taxon>
        <taxon>Reticulomyxa</taxon>
    </lineage>
</organism>
<evidence type="ECO:0000313" key="1">
    <source>
        <dbReference type="EMBL" id="ETO01259.1"/>
    </source>
</evidence>
<sequence>MTNSRERLIEAAQAYSDKAMMLREHVHEGYHLVGSAQYFTDGLEKQMASNMLPLSGSITEAQVKAVIGTVYIDAELVLKLAKLKHNYSLGVHLDNIEGNFQTIAGVENLKKAISKSNTFSNSHIKEVNSKLDLYIEQLKARNTIKEEVAVLQELVKHGESFATTKEIDKEFLLGDNNYSTVVAEHKGNKSNITKHLLGKSDALAKEDKQEQGGIIETVKKAVMNYFYPPAEAKAIDVVYKEAMTGSDGEVSTFDKKINADMSLLFTEKLVKCHVNVVYNALKTHESAAIMGAKSDNCDFVYKNGYVMNEVVDKVDKLLSLAIDEQNNALHLDYYKGITYGYLADNVADFMVDVLQPVTVEA</sequence>
<keyword evidence="2" id="KW-1185">Reference proteome</keyword>
<protein>
    <submittedName>
        <fullName evidence="1">Uncharacterized protein</fullName>
    </submittedName>
</protein>